<feature type="compositionally biased region" description="Pro residues" evidence="1">
    <location>
        <begin position="1"/>
        <end position="20"/>
    </location>
</feature>
<feature type="compositionally biased region" description="Basic and acidic residues" evidence="1">
    <location>
        <begin position="229"/>
        <end position="242"/>
    </location>
</feature>
<name>A0A401G9B1_9APHY</name>
<proteinExistence type="predicted"/>
<feature type="compositionally biased region" description="Low complexity" evidence="1">
    <location>
        <begin position="27"/>
        <end position="38"/>
    </location>
</feature>
<feature type="compositionally biased region" description="Pro residues" evidence="1">
    <location>
        <begin position="89"/>
        <end position="101"/>
    </location>
</feature>
<feature type="compositionally biased region" description="Basic residues" evidence="1">
    <location>
        <begin position="166"/>
        <end position="175"/>
    </location>
</feature>
<feature type="region of interest" description="Disordered" evidence="1">
    <location>
        <begin position="227"/>
        <end position="274"/>
    </location>
</feature>
<dbReference type="EMBL" id="BFAD01000001">
    <property type="protein sequence ID" value="GBE78739.1"/>
    <property type="molecule type" value="Genomic_DNA"/>
</dbReference>
<dbReference type="AlphaFoldDB" id="A0A401G9B1"/>
<evidence type="ECO:0000313" key="3">
    <source>
        <dbReference type="Proteomes" id="UP000287166"/>
    </source>
</evidence>
<protein>
    <submittedName>
        <fullName evidence="2">Uncharacterized protein</fullName>
    </submittedName>
</protein>
<dbReference type="RefSeq" id="XP_027609652.1">
    <property type="nucleotide sequence ID" value="XM_027753851.1"/>
</dbReference>
<accession>A0A401G9B1</accession>
<dbReference type="InParanoid" id="A0A401G9B1"/>
<gene>
    <name evidence="2" type="ORF">SCP_0116300</name>
</gene>
<dbReference type="GeneID" id="38775656"/>
<organism evidence="2 3">
    <name type="scientific">Sparassis crispa</name>
    <dbReference type="NCBI Taxonomy" id="139825"/>
    <lineage>
        <taxon>Eukaryota</taxon>
        <taxon>Fungi</taxon>
        <taxon>Dikarya</taxon>
        <taxon>Basidiomycota</taxon>
        <taxon>Agaricomycotina</taxon>
        <taxon>Agaricomycetes</taxon>
        <taxon>Polyporales</taxon>
        <taxon>Sparassidaceae</taxon>
        <taxon>Sparassis</taxon>
    </lineage>
</organism>
<evidence type="ECO:0000313" key="2">
    <source>
        <dbReference type="EMBL" id="GBE78739.1"/>
    </source>
</evidence>
<sequence>MPQGPQGPPVTIVPPQPIPMVEPTVMRLPPSRTPSIRSRPSEEYSDYEVPRHTPPPDAIHVLALAPVVPTEPRVGSPRQPDAPRTQPLKAPPALPPAPIAPTAPAVHPPIIVQPLPPSVSQVVERRLASTRPPRSPVPQREEPSHGEPATIVVRTHSPERSPCRVSYRRTHRSRSRLPTPGLLVVVQPTSMGPYPGGQLQMPHPVPPSVPVIVQRTRSRTRLPSPIIIHSDRGRSPSIDRDGRRRRPRSPTGVVEGDPHRCSPSPTVLHRRSRPTMRRIFSQMSLEVASHSSMPRVTVPHHSTPW</sequence>
<feature type="region of interest" description="Disordered" evidence="1">
    <location>
        <begin position="1"/>
        <end position="105"/>
    </location>
</feature>
<comment type="caution">
    <text evidence="2">The sequence shown here is derived from an EMBL/GenBank/DDBJ whole genome shotgun (WGS) entry which is preliminary data.</text>
</comment>
<reference evidence="2 3" key="1">
    <citation type="journal article" date="2018" name="Sci. Rep.">
        <title>Genome sequence of the cauliflower mushroom Sparassis crispa (Hanabiratake) and its association with beneficial usage.</title>
        <authorList>
            <person name="Kiyama R."/>
            <person name="Furutani Y."/>
            <person name="Kawaguchi K."/>
            <person name="Nakanishi T."/>
        </authorList>
    </citation>
    <scope>NUCLEOTIDE SEQUENCE [LARGE SCALE GENOMIC DNA]</scope>
</reference>
<keyword evidence="3" id="KW-1185">Reference proteome</keyword>
<feature type="region of interest" description="Disordered" evidence="1">
    <location>
        <begin position="122"/>
        <end position="175"/>
    </location>
</feature>
<dbReference type="Proteomes" id="UP000287166">
    <property type="component" value="Unassembled WGS sequence"/>
</dbReference>
<evidence type="ECO:0000256" key="1">
    <source>
        <dbReference type="SAM" id="MobiDB-lite"/>
    </source>
</evidence>